<evidence type="ECO:0000313" key="4">
    <source>
        <dbReference type="Proteomes" id="UP000460412"/>
    </source>
</evidence>
<evidence type="ECO:0008006" key="5">
    <source>
        <dbReference type="Google" id="ProtNLM"/>
    </source>
</evidence>
<gene>
    <name evidence="3" type="ORF">GN277_16170</name>
</gene>
<evidence type="ECO:0000256" key="1">
    <source>
        <dbReference type="ARBA" id="ARBA00007521"/>
    </source>
</evidence>
<dbReference type="GO" id="GO:0003677">
    <property type="term" value="F:DNA binding"/>
    <property type="evidence" value="ECO:0007669"/>
    <property type="project" value="InterPro"/>
</dbReference>
<protein>
    <recommendedName>
        <fullName evidence="5">PemK-like protein</fullName>
    </recommendedName>
</protein>
<dbReference type="EMBL" id="WUQX01000001">
    <property type="protein sequence ID" value="MXP76866.1"/>
    <property type="molecule type" value="Genomic_DNA"/>
</dbReference>
<reference evidence="3 4" key="1">
    <citation type="submission" date="2019-12" db="EMBL/GenBank/DDBJ databases">
        <title>Sporaefaciens musculi gen. nov., sp. nov., a novel bacterium isolated from the caecum of an obese mouse.</title>
        <authorList>
            <person name="Rasmussen T.S."/>
            <person name="Streidl T."/>
            <person name="Hitch T.C.A."/>
            <person name="Wortmann E."/>
            <person name="Deptula P."/>
            <person name="Hansen M."/>
            <person name="Nielsen D.S."/>
            <person name="Clavel T."/>
            <person name="Vogensen F.K."/>
        </authorList>
    </citation>
    <scope>NUCLEOTIDE SEQUENCE [LARGE SCALE GENOMIC DNA]</scope>
    <source>
        <strain evidence="3 4">WCA-9-b2</strain>
    </source>
</reference>
<sequence>MVLLEQIRTIDKKRIRHYIGKLSEKDMEQVDRCLGISLDLKIISN</sequence>
<evidence type="ECO:0000256" key="2">
    <source>
        <dbReference type="ARBA" id="ARBA00022649"/>
    </source>
</evidence>
<dbReference type="Gene3D" id="2.30.30.110">
    <property type="match status" value="1"/>
</dbReference>
<dbReference type="InterPro" id="IPR011067">
    <property type="entry name" value="Plasmid_toxin/cell-grow_inhib"/>
</dbReference>
<organism evidence="3 4">
    <name type="scientific">Sporofaciens musculi</name>
    <dbReference type="NCBI Taxonomy" id="2681861"/>
    <lineage>
        <taxon>Bacteria</taxon>
        <taxon>Bacillati</taxon>
        <taxon>Bacillota</taxon>
        <taxon>Clostridia</taxon>
        <taxon>Lachnospirales</taxon>
        <taxon>Lachnospiraceae</taxon>
        <taxon>Sporofaciens</taxon>
    </lineage>
</organism>
<accession>A0A7X3MI70</accession>
<dbReference type="Proteomes" id="UP000460412">
    <property type="component" value="Unassembled WGS sequence"/>
</dbReference>
<name>A0A7X3MI70_9FIRM</name>
<proteinExistence type="inferred from homology"/>
<dbReference type="Pfam" id="PF02452">
    <property type="entry name" value="PemK_toxin"/>
    <property type="match status" value="1"/>
</dbReference>
<comment type="caution">
    <text evidence="3">The sequence shown here is derived from an EMBL/GenBank/DDBJ whole genome shotgun (WGS) entry which is preliminary data.</text>
</comment>
<keyword evidence="2" id="KW-1277">Toxin-antitoxin system</keyword>
<comment type="similarity">
    <text evidence="1">Belongs to the PemK/MazF family.</text>
</comment>
<dbReference type="InterPro" id="IPR003477">
    <property type="entry name" value="PemK-like"/>
</dbReference>
<dbReference type="SUPFAM" id="SSF50118">
    <property type="entry name" value="Cell growth inhibitor/plasmid maintenance toxic component"/>
    <property type="match status" value="1"/>
</dbReference>
<dbReference type="AlphaFoldDB" id="A0A7X3MI70"/>
<keyword evidence="4" id="KW-1185">Reference proteome</keyword>
<evidence type="ECO:0000313" key="3">
    <source>
        <dbReference type="EMBL" id="MXP76866.1"/>
    </source>
</evidence>